<gene>
    <name evidence="2" type="ORF">MAPG_00902</name>
</gene>
<feature type="region of interest" description="Disordered" evidence="1">
    <location>
        <begin position="711"/>
        <end position="737"/>
    </location>
</feature>
<feature type="compositionally biased region" description="Polar residues" evidence="1">
    <location>
        <begin position="472"/>
        <end position="486"/>
    </location>
</feature>
<feature type="region of interest" description="Disordered" evidence="1">
    <location>
        <begin position="793"/>
        <end position="857"/>
    </location>
</feature>
<feature type="region of interest" description="Disordered" evidence="1">
    <location>
        <begin position="429"/>
        <end position="564"/>
    </location>
</feature>
<dbReference type="EnsemblFungi" id="MAPG_00902T0">
    <property type="protein sequence ID" value="MAPG_00902T0"/>
    <property type="gene ID" value="MAPG_00902"/>
</dbReference>
<proteinExistence type="predicted"/>
<sequence>MAQAQVASMPSAIAMAAASSSVSQDELRQIEEYGRIISFRDRVLSGKHPTIKVPAHLTGAKSANASSQSTATASPPTAAAISASATATIASSAHSPPSPGRQECRDSAVANRQAFQTNSVQSSVTTNFPGLGSLPVNGRSGGVTSAAPSDASVKPFNPARAEINPILLEKSDHLVKTEIQLQRQRIERALREQLEQKRSSSGGALQPSEPLPDFDLMDVLQKALVLVEQTAPPSTDADVAANNNNKPEDSDSFDDNTFYSSQFGDSPNSAHVARIDNDSEPDDVDMRESPDYEPEPIASVACIPPPGAEPRPAAPEKPTSALQQAPPPPGRASPDRRPPHTIPYTGQPASDTRLDKPVLDAAPVSLGKPFSHQVHVVSSQESGDASGSTESGVNTDNEQSADDLRSRAAALTRNANRFETGASTVVRAHDLSPLAPQPSHVSPLAAARNPTEVGFERQALQGTPAQVAALRNQPSAVSSPESSPQAGKTNEKRKGKKKNKRKADREAVEASPYIKNEPRSPSPLSAVPAARPHKRPRPTQPPMEALNYDEPPYTGAPAYSFHDSRVYREEAPRVVYERHDGPVREGGAPLVAASSTQHYEPDVYEIRRPPTTTQFVREPEPSGLYPVQHGPNEPRLRSVSHTVVDRAYREAPIYYRDVRDEPRMSVRPAAERKRSHSPIMREARAPTMAPPPRAQATRIYIDEFGREYIEPPRPSAPTRQSVAPSGRPVENVVYEHPPPPARAVSRMPEAYGDGVIYRRVPSPTYAAPRRVITEPEYVGGDYRAAYRQREYAAPPAGPRVAEEYAQSRPAPERRPVDDPGHARDYITRAASVRPPPEPVRYDISGHYGDRPGSVRPDPMREYGVAVHPEPRREVVHQQFAREYSVRPEAQVIQRPYSTRPVEQHTTYYEGPARRNEEVTTFIERPRGGLEGVVYTEAPRREAYR</sequence>
<reference evidence="2" key="3">
    <citation type="submission" date="2011-03" db="EMBL/GenBank/DDBJ databases">
        <title>Annotation of Magnaporthe poae ATCC 64411.</title>
        <authorList>
            <person name="Ma L.-J."/>
            <person name="Dead R."/>
            <person name="Young S.K."/>
            <person name="Zeng Q."/>
            <person name="Gargeya S."/>
            <person name="Fitzgerald M."/>
            <person name="Haas B."/>
            <person name="Abouelleil A."/>
            <person name="Alvarado L."/>
            <person name="Arachchi H.M."/>
            <person name="Berlin A."/>
            <person name="Brown A."/>
            <person name="Chapman S.B."/>
            <person name="Chen Z."/>
            <person name="Dunbar C."/>
            <person name="Freedman E."/>
            <person name="Gearin G."/>
            <person name="Gellesch M."/>
            <person name="Goldberg J."/>
            <person name="Griggs A."/>
            <person name="Gujja S."/>
            <person name="Heiman D."/>
            <person name="Howarth C."/>
            <person name="Larson L."/>
            <person name="Lui A."/>
            <person name="MacDonald P.J.P."/>
            <person name="Mehta T."/>
            <person name="Montmayeur A."/>
            <person name="Murphy C."/>
            <person name="Neiman D."/>
            <person name="Pearson M."/>
            <person name="Priest M."/>
            <person name="Roberts A."/>
            <person name="Saif S."/>
            <person name="Shea T."/>
            <person name="Shenoy N."/>
            <person name="Sisk P."/>
            <person name="Stolte C."/>
            <person name="Sykes S."/>
            <person name="Yandava C."/>
            <person name="Wortman J."/>
            <person name="Nusbaum C."/>
            <person name="Birren B."/>
        </authorList>
    </citation>
    <scope>NUCLEOTIDE SEQUENCE</scope>
    <source>
        <strain evidence="2">ATCC 64411</strain>
    </source>
</reference>
<dbReference type="AlphaFoldDB" id="A0A0C4DM99"/>
<dbReference type="VEuPathDB" id="FungiDB:MAPG_00902"/>
<name>A0A0C4DM99_MAGP6</name>
<dbReference type="eggNOG" id="ENOG502SJ1Q">
    <property type="taxonomic scope" value="Eukaryota"/>
</dbReference>
<reference evidence="3" key="5">
    <citation type="submission" date="2015-06" db="UniProtKB">
        <authorList>
            <consortium name="EnsemblFungi"/>
        </authorList>
    </citation>
    <scope>IDENTIFICATION</scope>
    <source>
        <strain evidence="3">ATCC 64411</strain>
    </source>
</reference>
<feature type="compositionally biased region" description="Pro residues" evidence="1">
    <location>
        <begin position="303"/>
        <end position="315"/>
    </location>
</feature>
<feature type="compositionally biased region" description="Basic residues" evidence="1">
    <location>
        <begin position="491"/>
        <end position="502"/>
    </location>
</feature>
<feature type="region of interest" description="Disordered" evidence="1">
    <location>
        <begin position="233"/>
        <end position="409"/>
    </location>
</feature>
<keyword evidence="4" id="KW-1185">Reference proteome</keyword>
<feature type="compositionally biased region" description="Low complexity" evidence="1">
    <location>
        <begin position="371"/>
        <end position="380"/>
    </location>
</feature>
<feature type="compositionally biased region" description="Basic and acidic residues" evidence="1">
    <location>
        <begin position="810"/>
        <end position="826"/>
    </location>
</feature>
<dbReference type="OMA" id="YVQEMPP"/>
<evidence type="ECO:0000256" key="1">
    <source>
        <dbReference type="SAM" id="MobiDB-lite"/>
    </source>
</evidence>
<dbReference type="EMBL" id="GL876966">
    <property type="protein sequence ID" value="KLU81821.1"/>
    <property type="molecule type" value="Genomic_DNA"/>
</dbReference>
<dbReference type="OrthoDB" id="5333304at2759"/>
<reference evidence="2" key="2">
    <citation type="submission" date="2010-05" db="EMBL/GenBank/DDBJ databases">
        <title>The Genome Sequence of Magnaporthe poae strain ATCC 64411.</title>
        <authorList>
            <consortium name="The Broad Institute Genome Sequencing Platform"/>
            <consortium name="Broad Institute Genome Sequencing Center for Infectious Disease"/>
            <person name="Ma L.-J."/>
            <person name="Dead R."/>
            <person name="Young S."/>
            <person name="Zeng Q."/>
            <person name="Koehrsen M."/>
            <person name="Alvarado L."/>
            <person name="Berlin A."/>
            <person name="Chapman S.B."/>
            <person name="Chen Z."/>
            <person name="Freedman E."/>
            <person name="Gellesch M."/>
            <person name="Goldberg J."/>
            <person name="Griggs A."/>
            <person name="Gujja S."/>
            <person name="Heilman E.R."/>
            <person name="Heiman D."/>
            <person name="Hepburn T."/>
            <person name="Howarth C."/>
            <person name="Jen D."/>
            <person name="Larson L."/>
            <person name="Mehta T."/>
            <person name="Neiman D."/>
            <person name="Pearson M."/>
            <person name="Roberts A."/>
            <person name="Saif S."/>
            <person name="Shea T."/>
            <person name="Shenoy N."/>
            <person name="Sisk P."/>
            <person name="Stolte C."/>
            <person name="Sykes S."/>
            <person name="Walk T."/>
            <person name="White J."/>
            <person name="Yandava C."/>
            <person name="Haas B."/>
            <person name="Nusbaum C."/>
            <person name="Birren B."/>
        </authorList>
    </citation>
    <scope>NUCLEOTIDE SEQUENCE</scope>
    <source>
        <strain evidence="2">ATCC 64411</strain>
    </source>
</reference>
<protein>
    <submittedName>
        <fullName evidence="2 3">Uncharacterized protein</fullName>
    </submittedName>
</protein>
<dbReference type="Proteomes" id="UP000011715">
    <property type="component" value="Unassembled WGS sequence"/>
</dbReference>
<dbReference type="EMBL" id="ADBL01000216">
    <property type="status" value="NOT_ANNOTATED_CDS"/>
    <property type="molecule type" value="Genomic_DNA"/>
</dbReference>
<reference evidence="4" key="1">
    <citation type="submission" date="2010-05" db="EMBL/GenBank/DDBJ databases">
        <title>The genome sequence of Magnaporthe poae strain ATCC 64411.</title>
        <authorList>
            <person name="Ma L.-J."/>
            <person name="Dead R."/>
            <person name="Young S."/>
            <person name="Zeng Q."/>
            <person name="Koehrsen M."/>
            <person name="Alvarado L."/>
            <person name="Berlin A."/>
            <person name="Chapman S.B."/>
            <person name="Chen Z."/>
            <person name="Freedman E."/>
            <person name="Gellesch M."/>
            <person name="Goldberg J."/>
            <person name="Griggs A."/>
            <person name="Gujja S."/>
            <person name="Heilman E.R."/>
            <person name="Heiman D."/>
            <person name="Hepburn T."/>
            <person name="Howarth C."/>
            <person name="Jen D."/>
            <person name="Larson L."/>
            <person name="Mehta T."/>
            <person name="Neiman D."/>
            <person name="Pearson M."/>
            <person name="Roberts A."/>
            <person name="Saif S."/>
            <person name="Shea T."/>
            <person name="Shenoy N."/>
            <person name="Sisk P."/>
            <person name="Stolte C."/>
            <person name="Sykes S."/>
            <person name="Walk T."/>
            <person name="White J."/>
            <person name="Yandava C."/>
            <person name="Haas B."/>
            <person name="Nusbaum C."/>
            <person name="Birren B."/>
        </authorList>
    </citation>
    <scope>NUCLEOTIDE SEQUENCE [LARGE SCALE GENOMIC DNA]</scope>
    <source>
        <strain evidence="4">ATCC 64411 / 73-15</strain>
    </source>
</reference>
<evidence type="ECO:0000313" key="3">
    <source>
        <dbReference type="EnsemblFungi" id="MAPG_00902T0"/>
    </source>
</evidence>
<feature type="compositionally biased region" description="Low complexity" evidence="1">
    <location>
        <begin position="60"/>
        <end position="95"/>
    </location>
</feature>
<accession>A0A0C4DM99</accession>
<feature type="compositionally biased region" description="Polar residues" evidence="1">
    <location>
        <begin position="381"/>
        <end position="398"/>
    </location>
</feature>
<evidence type="ECO:0000313" key="4">
    <source>
        <dbReference type="Proteomes" id="UP000011715"/>
    </source>
</evidence>
<dbReference type="STRING" id="644358.A0A0C4DM99"/>
<evidence type="ECO:0000313" key="2">
    <source>
        <dbReference type="EMBL" id="KLU81821.1"/>
    </source>
</evidence>
<organism evidence="3 4">
    <name type="scientific">Magnaporthiopsis poae (strain ATCC 64411 / 73-15)</name>
    <name type="common">Kentucky bluegrass fungus</name>
    <name type="synonym">Magnaporthe poae</name>
    <dbReference type="NCBI Taxonomy" id="644358"/>
    <lineage>
        <taxon>Eukaryota</taxon>
        <taxon>Fungi</taxon>
        <taxon>Dikarya</taxon>
        <taxon>Ascomycota</taxon>
        <taxon>Pezizomycotina</taxon>
        <taxon>Sordariomycetes</taxon>
        <taxon>Sordariomycetidae</taxon>
        <taxon>Magnaporthales</taxon>
        <taxon>Magnaporthaceae</taxon>
        <taxon>Magnaporthiopsis</taxon>
    </lineage>
</organism>
<feature type="region of interest" description="Disordered" evidence="1">
    <location>
        <begin position="57"/>
        <end position="108"/>
    </location>
</feature>
<reference evidence="3" key="4">
    <citation type="journal article" date="2015" name="G3 (Bethesda)">
        <title>Genome sequences of three phytopathogenic species of the Magnaporthaceae family of fungi.</title>
        <authorList>
            <person name="Okagaki L.H."/>
            <person name="Nunes C.C."/>
            <person name="Sailsbery J."/>
            <person name="Clay B."/>
            <person name="Brown D."/>
            <person name="John T."/>
            <person name="Oh Y."/>
            <person name="Young N."/>
            <person name="Fitzgerald M."/>
            <person name="Haas B.J."/>
            <person name="Zeng Q."/>
            <person name="Young S."/>
            <person name="Adiconis X."/>
            <person name="Fan L."/>
            <person name="Levin J.Z."/>
            <person name="Mitchell T.K."/>
            <person name="Okubara P.A."/>
            <person name="Farman M.L."/>
            <person name="Kohn L.M."/>
            <person name="Birren B."/>
            <person name="Ma L.-J."/>
            <person name="Dean R.A."/>
        </authorList>
    </citation>
    <scope>NUCLEOTIDE SEQUENCE</scope>
    <source>
        <strain evidence="3">ATCC 64411 / 73-15</strain>
    </source>
</reference>
<feature type="region of interest" description="Disordered" evidence="1">
    <location>
        <begin position="614"/>
        <end position="635"/>
    </location>
</feature>
<feature type="compositionally biased region" description="Polar residues" evidence="1">
    <location>
        <begin position="255"/>
        <end position="269"/>
    </location>
</feature>